<organism evidence="1 2">
    <name type="scientific">Pseudolactococcus raffinolactis</name>
    <dbReference type="NCBI Taxonomy" id="1366"/>
    <lineage>
        <taxon>Bacteria</taxon>
        <taxon>Bacillati</taxon>
        <taxon>Bacillota</taxon>
        <taxon>Bacilli</taxon>
        <taxon>Lactobacillales</taxon>
        <taxon>Streptococcaceae</taxon>
        <taxon>Pseudolactococcus</taxon>
    </lineage>
</organism>
<sequence length="141" mass="16474">MAKLSKKKKLEILEVARDKERKKIVKYLTDEELYYPSIIPLLENYLDAFVIYKSMFDAWEDAGFAPTKLHENKAGAVNEMKHPLAQHVETWSDKKNKMLESLGITNKRKITQKLEKNDEKSLKLQSINELQAHRDKWRGSG</sequence>
<dbReference type="EMBL" id="CP047628">
    <property type="protein sequence ID" value="QIW58326.1"/>
    <property type="molecule type" value="Genomic_DNA"/>
</dbReference>
<dbReference type="RefSeq" id="WP_167841270.1">
    <property type="nucleotide sequence ID" value="NZ_CP047628.1"/>
</dbReference>
<dbReference type="Proteomes" id="UP000501558">
    <property type="component" value="Chromosome"/>
</dbReference>
<proteinExistence type="predicted"/>
<dbReference type="Pfam" id="PF05119">
    <property type="entry name" value="Terminase_4"/>
    <property type="match status" value="1"/>
</dbReference>
<name>A0AAE7CS67_9LACT</name>
<evidence type="ECO:0000313" key="1">
    <source>
        <dbReference type="EMBL" id="QIW58326.1"/>
    </source>
</evidence>
<evidence type="ECO:0000313" key="2">
    <source>
        <dbReference type="Proteomes" id="UP000501558"/>
    </source>
</evidence>
<gene>
    <name evidence="1" type="ORF">GU334_05155</name>
</gene>
<protein>
    <submittedName>
        <fullName evidence="1">Terminase small subunit</fullName>
    </submittedName>
</protein>
<dbReference type="AlphaFoldDB" id="A0AAE7CS67"/>
<keyword evidence="2" id="KW-1185">Reference proteome</keyword>
<accession>A0AAE7CS67</accession>
<reference evidence="1 2" key="1">
    <citation type="submission" date="2019-12" db="EMBL/GenBank/DDBJ databases">
        <title>Whole genome sequences of Lactococcus raffinolactis strains isolated from sewage.</title>
        <authorList>
            <person name="Ybazeta G."/>
            <person name="Ross M."/>
            <person name="Brabant-Kirwan D."/>
            <person name="Saleh M."/>
            <person name="Dillon J.A."/>
            <person name="Splinter K."/>
            <person name="Nokhbeh R."/>
        </authorList>
    </citation>
    <scope>NUCLEOTIDE SEQUENCE [LARGE SCALE GENOMIC DNA]</scope>
    <source>
        <strain evidence="1 2">Lr_19_14</strain>
    </source>
</reference>
<dbReference type="InterPro" id="IPR006448">
    <property type="entry name" value="Phage_term_ssu_P27"/>
</dbReference>